<sequence>MEKPETENPSARRFSSLTVELFGAKESAPLPGKISSIFHPPFSTTMASGRRSISASEMLRLMDKRSSVGGEIWNRGSFEDRSSDKVGSSQCETSKERNSAFLDRPEPCSLSSSLVYGGAEDVYTQPSNAQSRGSYPESKKDEANGDQTRDDSHSASRGDWWQGSLYY</sequence>
<accession>A0AAV1DGJ2</accession>
<feature type="compositionally biased region" description="Basic and acidic residues" evidence="1">
    <location>
        <begin position="137"/>
        <end position="156"/>
    </location>
</feature>
<name>A0AAV1DGJ2_OLDCO</name>
<evidence type="ECO:0000313" key="2">
    <source>
        <dbReference type="EMBL" id="CAI9106865.1"/>
    </source>
</evidence>
<gene>
    <name evidence="2" type="ORF">OLC1_LOCUS15306</name>
</gene>
<dbReference type="PANTHER" id="PTHR33738:SF8">
    <property type="entry name" value="OS05G0454500 PROTEIN"/>
    <property type="match status" value="1"/>
</dbReference>
<organism evidence="2 3">
    <name type="scientific">Oldenlandia corymbosa var. corymbosa</name>
    <dbReference type="NCBI Taxonomy" id="529605"/>
    <lineage>
        <taxon>Eukaryota</taxon>
        <taxon>Viridiplantae</taxon>
        <taxon>Streptophyta</taxon>
        <taxon>Embryophyta</taxon>
        <taxon>Tracheophyta</taxon>
        <taxon>Spermatophyta</taxon>
        <taxon>Magnoliopsida</taxon>
        <taxon>eudicotyledons</taxon>
        <taxon>Gunneridae</taxon>
        <taxon>Pentapetalae</taxon>
        <taxon>asterids</taxon>
        <taxon>lamiids</taxon>
        <taxon>Gentianales</taxon>
        <taxon>Rubiaceae</taxon>
        <taxon>Rubioideae</taxon>
        <taxon>Spermacoceae</taxon>
        <taxon>Hedyotis-Oldenlandia complex</taxon>
        <taxon>Oldenlandia</taxon>
    </lineage>
</organism>
<feature type="compositionally biased region" description="Basic and acidic residues" evidence="1">
    <location>
        <begin position="93"/>
        <end position="106"/>
    </location>
</feature>
<reference evidence="2" key="1">
    <citation type="submission" date="2023-03" db="EMBL/GenBank/DDBJ databases">
        <authorList>
            <person name="Julca I."/>
        </authorList>
    </citation>
    <scope>NUCLEOTIDE SEQUENCE</scope>
</reference>
<dbReference type="EMBL" id="OX459122">
    <property type="protein sequence ID" value="CAI9106865.1"/>
    <property type="molecule type" value="Genomic_DNA"/>
</dbReference>
<evidence type="ECO:0000313" key="3">
    <source>
        <dbReference type="Proteomes" id="UP001161247"/>
    </source>
</evidence>
<dbReference type="PANTHER" id="PTHR33738">
    <property type="entry name" value="EMB|CAB82975.1"/>
    <property type="match status" value="1"/>
</dbReference>
<evidence type="ECO:0000256" key="1">
    <source>
        <dbReference type="SAM" id="MobiDB-lite"/>
    </source>
</evidence>
<protein>
    <submittedName>
        <fullName evidence="2">OLC1v1006102C1</fullName>
    </submittedName>
</protein>
<dbReference type="AlphaFoldDB" id="A0AAV1DGJ2"/>
<dbReference type="Proteomes" id="UP001161247">
    <property type="component" value="Chromosome 5"/>
</dbReference>
<feature type="region of interest" description="Disordered" evidence="1">
    <location>
        <begin position="70"/>
        <end position="167"/>
    </location>
</feature>
<proteinExistence type="predicted"/>
<keyword evidence="3" id="KW-1185">Reference proteome</keyword>
<feature type="compositionally biased region" description="Polar residues" evidence="1">
    <location>
        <begin position="124"/>
        <end position="133"/>
    </location>
</feature>